<feature type="transmembrane region" description="Helical" evidence="1">
    <location>
        <begin position="373"/>
        <end position="391"/>
    </location>
</feature>
<evidence type="ECO:0000256" key="1">
    <source>
        <dbReference type="SAM" id="Phobius"/>
    </source>
</evidence>
<keyword evidence="1" id="KW-1133">Transmembrane helix</keyword>
<dbReference type="InterPro" id="IPR031599">
    <property type="entry name" value="ABC_tran_2"/>
</dbReference>
<feature type="transmembrane region" description="Helical" evidence="1">
    <location>
        <begin position="453"/>
        <end position="474"/>
    </location>
</feature>
<sequence>MKVKKLISLISIELDQHFNITKRRHTVKKNKGELASLIAMIASISILIVVYFLFYINILKTNLALYTEMNLQQLFLNNFIMMSGLFGFFLGAFVLIGEFFSNKDLKVLITLPLEPHETIFGKLFIVLFDQMIISLLILLPALIYYGIYTKQTTVYYIISIIVFLLSQVFPVMTVLLYTLIISKLLKRFKRRELLLYLSTALFMIIVAVLLFFSGNTFSINIENSQELPDITINPEGILSRLAWIYPPAFFATKALSTIGVNQLIWLLMFLGFHMLLFVLTYFLGNRFYYSFYSILSEQVSSKKTGANFEEETWFSKASNPEKALLKREWYYFLKTPAFSVNGFANVLVFPIMIIIFAIIFSKIGVPEEIFEQILSYNIFIVGMISVLSSSLNGLSYSCFSREGHLLKELKMLPIEIEQILKAKIIHIYQISSIGFLSGLIIGTIFFKLNFFEFLGTVLFSIMVNIFLNLIQMLIDVSNPYLDWDNPQKAMKENVNGLFATLIIFGFLGVFGFLIYKLVPIVNSYVLLASLSLLFLILNFLIWRLLKSQLPTAPRGGGL</sequence>
<dbReference type="Proteomes" id="UP000032809">
    <property type="component" value="Chromosome I"/>
</dbReference>
<keyword evidence="3" id="KW-1185">Reference proteome</keyword>
<protein>
    <submittedName>
        <fullName evidence="2">ABC-type transport system protein</fullName>
    </submittedName>
</protein>
<feature type="transmembrane region" description="Helical" evidence="1">
    <location>
        <begin position="494"/>
        <end position="515"/>
    </location>
</feature>
<feature type="transmembrane region" description="Helical" evidence="1">
    <location>
        <begin position="123"/>
        <end position="147"/>
    </location>
</feature>
<feature type="transmembrane region" description="Helical" evidence="1">
    <location>
        <begin position="193"/>
        <end position="217"/>
    </location>
</feature>
<dbReference type="STRING" id="1006576.DTL3_0922"/>
<dbReference type="EMBL" id="LN824141">
    <property type="protein sequence ID" value="CEP78226.1"/>
    <property type="molecule type" value="Genomic_DNA"/>
</dbReference>
<dbReference type="Pfam" id="PF16949">
    <property type="entry name" value="ABC_tran_2"/>
    <property type="match status" value="1"/>
</dbReference>
<feature type="transmembrane region" description="Helical" evidence="1">
    <location>
        <begin position="524"/>
        <end position="545"/>
    </location>
</feature>
<reference evidence="3" key="1">
    <citation type="submission" date="2014-11" db="EMBL/GenBank/DDBJ databases">
        <authorList>
            <person name="Wibberg D."/>
        </authorList>
    </citation>
    <scope>NUCLEOTIDE SEQUENCE [LARGE SCALE GENOMIC DNA]</scope>
    <source>
        <strain evidence="3">L3</strain>
    </source>
</reference>
<dbReference type="AlphaFoldDB" id="A0A0C7NJV8"/>
<proteinExistence type="predicted"/>
<feature type="transmembrane region" description="Helical" evidence="1">
    <location>
        <begin position="263"/>
        <end position="283"/>
    </location>
</feature>
<feature type="transmembrane region" description="Helical" evidence="1">
    <location>
        <begin position="153"/>
        <end position="181"/>
    </location>
</feature>
<dbReference type="OrthoDB" id="138672at2"/>
<feature type="transmembrane region" description="Helical" evidence="1">
    <location>
        <begin position="34"/>
        <end position="59"/>
    </location>
</feature>
<feature type="transmembrane region" description="Helical" evidence="1">
    <location>
        <begin position="427"/>
        <end position="446"/>
    </location>
</feature>
<dbReference type="RefSeq" id="WP_045087721.1">
    <property type="nucleotide sequence ID" value="NZ_LN824141.1"/>
</dbReference>
<feature type="transmembrane region" description="Helical" evidence="1">
    <location>
        <begin position="79"/>
        <end position="102"/>
    </location>
</feature>
<name>A0A0C7NJV8_DEFTU</name>
<evidence type="ECO:0000313" key="3">
    <source>
        <dbReference type="Proteomes" id="UP000032809"/>
    </source>
</evidence>
<organism evidence="2 3">
    <name type="scientific">Defluviitoga tunisiensis</name>
    <dbReference type="NCBI Taxonomy" id="1006576"/>
    <lineage>
        <taxon>Bacteria</taxon>
        <taxon>Thermotogati</taxon>
        <taxon>Thermotogota</taxon>
        <taxon>Thermotogae</taxon>
        <taxon>Petrotogales</taxon>
        <taxon>Petrotogaceae</taxon>
        <taxon>Defluviitoga</taxon>
    </lineage>
</organism>
<dbReference type="KEGG" id="dtn:DTL3_0922"/>
<keyword evidence="1" id="KW-0472">Membrane</keyword>
<accession>A0A0C7NJV8</accession>
<keyword evidence="1" id="KW-0812">Transmembrane</keyword>
<evidence type="ECO:0000313" key="2">
    <source>
        <dbReference type="EMBL" id="CEP78226.1"/>
    </source>
</evidence>
<gene>
    <name evidence="2" type="ORF">DTL3_0922</name>
</gene>
<feature type="transmembrane region" description="Helical" evidence="1">
    <location>
        <begin position="342"/>
        <end position="361"/>
    </location>
</feature>
<dbReference type="HOGENOM" id="CLU_031634_0_0_0"/>